<dbReference type="InterPro" id="IPR013762">
    <property type="entry name" value="Integrase-like_cat_sf"/>
</dbReference>
<evidence type="ECO:0000313" key="3">
    <source>
        <dbReference type="Proteomes" id="UP000481643"/>
    </source>
</evidence>
<organism evidence="2 3">
    <name type="scientific">Brucella tritici</name>
    <dbReference type="NCBI Taxonomy" id="94626"/>
    <lineage>
        <taxon>Bacteria</taxon>
        <taxon>Pseudomonadati</taxon>
        <taxon>Pseudomonadota</taxon>
        <taxon>Alphaproteobacteria</taxon>
        <taxon>Hyphomicrobiales</taxon>
        <taxon>Brucellaceae</taxon>
        <taxon>Brucella/Ochrobactrum group</taxon>
        <taxon>Brucella</taxon>
    </lineage>
</organism>
<dbReference type="InterPro" id="IPR011010">
    <property type="entry name" value="DNA_brk_join_enz"/>
</dbReference>
<evidence type="ECO:0008006" key="4">
    <source>
        <dbReference type="Google" id="ProtNLM"/>
    </source>
</evidence>
<dbReference type="GO" id="GO:0003677">
    <property type="term" value="F:DNA binding"/>
    <property type="evidence" value="ECO:0007669"/>
    <property type="project" value="InterPro"/>
</dbReference>
<dbReference type="Proteomes" id="UP000481643">
    <property type="component" value="Unassembled WGS sequence"/>
</dbReference>
<protein>
    <recommendedName>
        <fullName evidence="4">Tyr recombinase domain-containing protein</fullName>
    </recommendedName>
</protein>
<comment type="caution">
    <text evidence="2">The sequence shown here is derived from an EMBL/GenBank/DDBJ whole genome shotgun (WGS) entry which is preliminary data.</text>
</comment>
<reference evidence="2 3" key="1">
    <citation type="submission" date="2019-09" db="EMBL/GenBank/DDBJ databases">
        <title>Taxonomic organization of the family Brucellaceae based on a phylogenomic approach.</title>
        <authorList>
            <person name="Leclercq S."/>
            <person name="Cloeckaert A."/>
            <person name="Zygmunt M.S."/>
        </authorList>
    </citation>
    <scope>NUCLEOTIDE SEQUENCE [LARGE SCALE GENOMIC DNA]</scope>
    <source>
        <strain evidence="2 3">WS1830</strain>
    </source>
</reference>
<dbReference type="Gene3D" id="1.10.443.10">
    <property type="entry name" value="Intergrase catalytic core"/>
    <property type="match status" value="1"/>
</dbReference>
<evidence type="ECO:0000313" key="2">
    <source>
        <dbReference type="EMBL" id="KAB2690128.1"/>
    </source>
</evidence>
<dbReference type="GO" id="GO:0015074">
    <property type="term" value="P:DNA integration"/>
    <property type="evidence" value="ECO:0007669"/>
    <property type="project" value="InterPro"/>
</dbReference>
<name>A0A6L3YX20_9HYPH</name>
<dbReference type="RefSeq" id="WP_151650889.1">
    <property type="nucleotide sequence ID" value="NZ_WBVX01000001.1"/>
</dbReference>
<dbReference type="GO" id="GO:0006310">
    <property type="term" value="P:DNA recombination"/>
    <property type="evidence" value="ECO:0007669"/>
    <property type="project" value="UniProtKB-KW"/>
</dbReference>
<dbReference type="SUPFAM" id="SSF56349">
    <property type="entry name" value="DNA breaking-rejoining enzymes"/>
    <property type="match status" value="1"/>
</dbReference>
<sequence>MVIKSHRQRQFFSLHDEIIGALPRPYWLEGGTLLDNIWVIKFDETESKCPMIVDFDQPITPWPNMKSLTHLDFEKDLITLKKFIILALKQKPIGWVTTKETLAVEIYNCIDFVRWRADRGVLNNHSLSAAWFNEYDSSLKRNGREGLLGLERRVRSLLVASKCNAIEIARDRRGDVVIGEFAKLLGVGRRALTPNARNYLEQYFNSQGMPYTRHSRSRDLPLLSEENFVSTTAAKRYALWFQLWRLRSHLSHDPIGYRAFKTAREIAEYCKTHFREPRRTPDAPAYQVSFLINSSLKILLDPVTSKLIDLVGNGVDKDGALKDKKLLAECNERLSSLGFPEISEYYHLHKGRTQNRATLHQLLFKVLPLAGRIITAAFSARRDNEIAMSRMDCVSRDEAGQPWLNCRISKNLKRTQRVPIPESVVRAVEIVLKIRALGNRESQFLYKFSCPITKRNVWFKANELMSVVNDYFQTPPLEDGTAWKFSPHQFRKFFGVTYFWRYAFPNLTALTYHYRHFNPETTRGYIELEASKGLRMRDEKLAAAVRERTRERKSDFESSRSAFVVWVLRGIAKGDKLDGTLGKRITTQVEELKKRYLPELQVTGGQTSSPSFDKALAALAKTTSLQVHPEGHSLCGWGSGSNEITSQRCASRCLELRRELTGVSSSEAMGPDFAYAEDTGCLVCPLRAALPTMAPRWESEVREAELALAHSNVIQAEIVSERLELISTHR</sequence>
<keyword evidence="1" id="KW-0233">DNA recombination</keyword>
<dbReference type="AlphaFoldDB" id="A0A6L3YX20"/>
<evidence type="ECO:0000256" key="1">
    <source>
        <dbReference type="ARBA" id="ARBA00023172"/>
    </source>
</evidence>
<accession>A0A6L3YX20</accession>
<gene>
    <name evidence="2" type="ORF">F9L08_01265</name>
</gene>
<proteinExistence type="predicted"/>
<dbReference type="EMBL" id="WBVX01000001">
    <property type="protein sequence ID" value="KAB2690128.1"/>
    <property type="molecule type" value="Genomic_DNA"/>
</dbReference>